<name>A0A9D4DVW2_DREPO</name>
<feature type="region of interest" description="Disordered" evidence="1">
    <location>
        <begin position="1"/>
        <end position="21"/>
    </location>
</feature>
<protein>
    <submittedName>
        <fullName evidence="3">Uncharacterized protein</fullName>
    </submittedName>
</protein>
<evidence type="ECO:0000313" key="4">
    <source>
        <dbReference type="Proteomes" id="UP000828390"/>
    </source>
</evidence>
<keyword evidence="4" id="KW-1185">Reference proteome</keyword>
<feature type="transmembrane region" description="Helical" evidence="2">
    <location>
        <begin position="29"/>
        <end position="50"/>
    </location>
</feature>
<sequence length="126" mass="14001">MLMVERGDDDSDGDADSIGDNNNRDDDTIYLAMMVMMIVNVDTGVILYGYNADGVMLIVWFDIMLMVWCDSDADIGVDGNASSGVIVKRIMIQADIWSDSDILIIVMLILVNDDIGWIWSESNAIR</sequence>
<evidence type="ECO:0000313" key="3">
    <source>
        <dbReference type="EMBL" id="KAH3755580.1"/>
    </source>
</evidence>
<organism evidence="3 4">
    <name type="scientific">Dreissena polymorpha</name>
    <name type="common">Zebra mussel</name>
    <name type="synonym">Mytilus polymorpha</name>
    <dbReference type="NCBI Taxonomy" id="45954"/>
    <lineage>
        <taxon>Eukaryota</taxon>
        <taxon>Metazoa</taxon>
        <taxon>Spiralia</taxon>
        <taxon>Lophotrochozoa</taxon>
        <taxon>Mollusca</taxon>
        <taxon>Bivalvia</taxon>
        <taxon>Autobranchia</taxon>
        <taxon>Heteroconchia</taxon>
        <taxon>Euheterodonta</taxon>
        <taxon>Imparidentia</taxon>
        <taxon>Neoheterodontei</taxon>
        <taxon>Myida</taxon>
        <taxon>Dreissenoidea</taxon>
        <taxon>Dreissenidae</taxon>
        <taxon>Dreissena</taxon>
    </lineage>
</organism>
<reference evidence="3" key="2">
    <citation type="submission" date="2020-11" db="EMBL/GenBank/DDBJ databases">
        <authorList>
            <person name="McCartney M.A."/>
            <person name="Auch B."/>
            <person name="Kono T."/>
            <person name="Mallez S."/>
            <person name="Becker A."/>
            <person name="Gohl D.M."/>
            <person name="Silverstein K.A.T."/>
            <person name="Koren S."/>
            <person name="Bechman K.B."/>
            <person name="Herman A."/>
            <person name="Abrahante J.E."/>
            <person name="Garbe J."/>
        </authorList>
    </citation>
    <scope>NUCLEOTIDE SEQUENCE</scope>
    <source>
        <strain evidence="3">Duluth1</strain>
        <tissue evidence="3">Whole animal</tissue>
    </source>
</reference>
<keyword evidence="2" id="KW-0472">Membrane</keyword>
<keyword evidence="2" id="KW-0812">Transmembrane</keyword>
<dbReference type="AlphaFoldDB" id="A0A9D4DVW2"/>
<reference evidence="3" key="1">
    <citation type="journal article" date="2019" name="bioRxiv">
        <title>The Genome of the Zebra Mussel, Dreissena polymorpha: A Resource for Invasive Species Research.</title>
        <authorList>
            <person name="McCartney M.A."/>
            <person name="Auch B."/>
            <person name="Kono T."/>
            <person name="Mallez S."/>
            <person name="Zhang Y."/>
            <person name="Obille A."/>
            <person name="Becker A."/>
            <person name="Abrahante J.E."/>
            <person name="Garbe J."/>
            <person name="Badalamenti J.P."/>
            <person name="Herman A."/>
            <person name="Mangelson H."/>
            <person name="Liachko I."/>
            <person name="Sullivan S."/>
            <person name="Sone E.D."/>
            <person name="Koren S."/>
            <person name="Silverstein K.A.T."/>
            <person name="Beckman K.B."/>
            <person name="Gohl D.M."/>
        </authorList>
    </citation>
    <scope>NUCLEOTIDE SEQUENCE</scope>
    <source>
        <strain evidence="3">Duluth1</strain>
        <tissue evidence="3">Whole animal</tissue>
    </source>
</reference>
<comment type="caution">
    <text evidence="3">The sequence shown here is derived from an EMBL/GenBank/DDBJ whole genome shotgun (WGS) entry which is preliminary data.</text>
</comment>
<feature type="compositionally biased region" description="Acidic residues" evidence="1">
    <location>
        <begin position="7"/>
        <end position="17"/>
    </location>
</feature>
<dbReference type="EMBL" id="JAIWYP010000010">
    <property type="protein sequence ID" value="KAH3755580.1"/>
    <property type="molecule type" value="Genomic_DNA"/>
</dbReference>
<evidence type="ECO:0000256" key="1">
    <source>
        <dbReference type="SAM" id="MobiDB-lite"/>
    </source>
</evidence>
<proteinExistence type="predicted"/>
<evidence type="ECO:0000256" key="2">
    <source>
        <dbReference type="SAM" id="Phobius"/>
    </source>
</evidence>
<gene>
    <name evidence="3" type="ORF">DPMN_190278</name>
</gene>
<dbReference type="Proteomes" id="UP000828390">
    <property type="component" value="Unassembled WGS sequence"/>
</dbReference>
<keyword evidence="2" id="KW-1133">Transmembrane helix</keyword>
<accession>A0A9D4DVW2</accession>